<evidence type="ECO:0000313" key="3">
    <source>
        <dbReference type="Proteomes" id="UP000471293"/>
    </source>
</evidence>
<dbReference type="InterPro" id="IPR047655">
    <property type="entry name" value="Transpos_IS630-like"/>
</dbReference>
<dbReference type="InterPro" id="IPR036397">
    <property type="entry name" value="RNaseH_sf"/>
</dbReference>
<organism evidence="2 3">
    <name type="scientific">Streptomyces halstedii</name>
    <dbReference type="NCBI Taxonomy" id="1944"/>
    <lineage>
        <taxon>Bacteria</taxon>
        <taxon>Bacillati</taxon>
        <taxon>Actinomycetota</taxon>
        <taxon>Actinomycetes</taxon>
        <taxon>Kitasatosporales</taxon>
        <taxon>Streptomycetaceae</taxon>
        <taxon>Streptomyces</taxon>
    </lineage>
</organism>
<dbReference type="Proteomes" id="UP000471293">
    <property type="component" value="Unassembled WGS sequence"/>
</dbReference>
<evidence type="ECO:0000313" key="2">
    <source>
        <dbReference type="EMBL" id="NEA20230.1"/>
    </source>
</evidence>
<dbReference type="EMBL" id="JAAGLQ010000688">
    <property type="protein sequence ID" value="NEA20230.1"/>
    <property type="molecule type" value="Genomic_DNA"/>
</dbReference>
<dbReference type="Pfam" id="PF13358">
    <property type="entry name" value="DDE_3"/>
    <property type="match status" value="1"/>
</dbReference>
<dbReference type="NCBIfam" id="NF033545">
    <property type="entry name" value="transpos_IS630"/>
    <property type="match status" value="1"/>
</dbReference>
<dbReference type="InterPro" id="IPR038717">
    <property type="entry name" value="Tc1-like_DDE_dom"/>
</dbReference>
<dbReference type="GO" id="GO:0003676">
    <property type="term" value="F:nucleic acid binding"/>
    <property type="evidence" value="ECO:0007669"/>
    <property type="project" value="InterPro"/>
</dbReference>
<evidence type="ECO:0000259" key="1">
    <source>
        <dbReference type="Pfam" id="PF13358"/>
    </source>
</evidence>
<gene>
    <name evidence="2" type="ORF">G3I29_33215</name>
</gene>
<dbReference type="AlphaFoldDB" id="A0A6N9U8Q3"/>
<reference evidence="2 3" key="1">
    <citation type="submission" date="2020-01" db="EMBL/GenBank/DDBJ databases">
        <title>Insect and environment-associated Actinomycetes.</title>
        <authorList>
            <person name="Currrie C."/>
            <person name="Chevrette M."/>
            <person name="Carlson C."/>
            <person name="Stubbendieck R."/>
            <person name="Wendt-Pienkowski E."/>
        </authorList>
    </citation>
    <scope>NUCLEOTIDE SEQUENCE [LARGE SCALE GENOMIC DNA]</scope>
    <source>
        <strain evidence="2 3">SID11342</strain>
    </source>
</reference>
<accession>A0A6N9U8Q3</accession>
<protein>
    <submittedName>
        <fullName evidence="2">IS630 family transposase</fullName>
    </submittedName>
</protein>
<comment type="caution">
    <text evidence="2">The sequence shown here is derived from an EMBL/GenBank/DDBJ whole genome shotgun (WGS) entry which is preliminary data.</text>
</comment>
<sequence length="200" mass="22990">MAPRGRLAAARGAWLVFEDEAGFSMTPPHAKTWSQRGRTPVVRVRGRSRRRISIAALTCYKPGHRSRLIYRPRRDDGNRDGRKSFSWRDYRDLLIAAHQQLDGPIVLIRDNLNVHKAAGLREFAESRDWLTIHYLPPYAPDLNPVEGIWSLLRRGWLSNVAFSTPEHLVQTVRRGLRHIQYRSHLIDGCLAETSLTLRPA</sequence>
<dbReference type="Gene3D" id="3.30.420.10">
    <property type="entry name" value="Ribonuclease H-like superfamily/Ribonuclease H"/>
    <property type="match status" value="1"/>
</dbReference>
<proteinExistence type="predicted"/>
<name>A0A6N9U8Q3_STRHA</name>
<feature type="domain" description="Tc1-like transposase DDE" evidence="1">
    <location>
        <begin position="15"/>
        <end position="168"/>
    </location>
</feature>